<keyword evidence="2" id="KW-1185">Reference proteome</keyword>
<name>A0A4V5N654_9PEZI</name>
<reference evidence="1 2" key="1">
    <citation type="submission" date="2017-03" db="EMBL/GenBank/DDBJ databases">
        <title>Genomes of endolithic fungi from Antarctica.</title>
        <authorList>
            <person name="Coleine C."/>
            <person name="Masonjones S."/>
            <person name="Stajich J.E."/>
        </authorList>
    </citation>
    <scope>NUCLEOTIDE SEQUENCE [LARGE SCALE GENOMIC DNA]</scope>
    <source>
        <strain evidence="1 2">CCFEE 6315</strain>
    </source>
</reference>
<comment type="caution">
    <text evidence="1">The sequence shown here is derived from an EMBL/GenBank/DDBJ whole genome shotgun (WGS) entry which is preliminary data.</text>
</comment>
<dbReference type="Proteomes" id="UP000308549">
    <property type="component" value="Unassembled WGS sequence"/>
</dbReference>
<evidence type="ECO:0000313" key="2">
    <source>
        <dbReference type="Proteomes" id="UP000308549"/>
    </source>
</evidence>
<dbReference type="AlphaFoldDB" id="A0A4V5N654"/>
<dbReference type="EMBL" id="NAJL01000021">
    <property type="protein sequence ID" value="TKA27709.1"/>
    <property type="molecule type" value="Genomic_DNA"/>
</dbReference>
<proteinExistence type="predicted"/>
<evidence type="ECO:0000313" key="1">
    <source>
        <dbReference type="EMBL" id="TKA27709.1"/>
    </source>
</evidence>
<gene>
    <name evidence="1" type="ORF">B0A50_04810</name>
</gene>
<protein>
    <submittedName>
        <fullName evidence="1">Uncharacterized protein</fullName>
    </submittedName>
</protein>
<accession>A0A4V5N654</accession>
<sequence>MLHDKNGAAVAICVDVSDGMDKSIAGIAELASEANEIARDLEKVAALKSENERLSGKNMKLQKRRDVEQEGIEATHAVIEADSRLLEQNEKSIADDRTTQRILEHRIIWKQKSKRRAAEWQH</sequence>
<organism evidence="1 2">
    <name type="scientific">Salinomyces thailandicus</name>
    <dbReference type="NCBI Taxonomy" id="706561"/>
    <lineage>
        <taxon>Eukaryota</taxon>
        <taxon>Fungi</taxon>
        <taxon>Dikarya</taxon>
        <taxon>Ascomycota</taxon>
        <taxon>Pezizomycotina</taxon>
        <taxon>Dothideomycetes</taxon>
        <taxon>Dothideomycetidae</taxon>
        <taxon>Mycosphaerellales</taxon>
        <taxon>Teratosphaeriaceae</taxon>
        <taxon>Salinomyces</taxon>
    </lineage>
</organism>